<feature type="transmembrane region" description="Helical" evidence="1">
    <location>
        <begin position="170"/>
        <end position="196"/>
    </location>
</feature>
<keyword evidence="1" id="KW-0812">Transmembrane</keyword>
<keyword evidence="4" id="KW-1185">Reference proteome</keyword>
<evidence type="ECO:0000259" key="2">
    <source>
        <dbReference type="Pfam" id="PF20153"/>
    </source>
</evidence>
<name>A0AAV9ZD06_9AGAR</name>
<evidence type="ECO:0000313" key="4">
    <source>
        <dbReference type="Proteomes" id="UP001362999"/>
    </source>
</evidence>
<feature type="transmembrane region" description="Helical" evidence="1">
    <location>
        <begin position="140"/>
        <end position="164"/>
    </location>
</feature>
<evidence type="ECO:0000313" key="3">
    <source>
        <dbReference type="EMBL" id="KAK6977692.1"/>
    </source>
</evidence>
<evidence type="ECO:0000256" key="1">
    <source>
        <dbReference type="SAM" id="Phobius"/>
    </source>
</evidence>
<feature type="non-terminal residue" evidence="3">
    <location>
        <position position="1"/>
    </location>
</feature>
<organism evidence="3 4">
    <name type="scientific">Favolaschia claudopus</name>
    <dbReference type="NCBI Taxonomy" id="2862362"/>
    <lineage>
        <taxon>Eukaryota</taxon>
        <taxon>Fungi</taxon>
        <taxon>Dikarya</taxon>
        <taxon>Basidiomycota</taxon>
        <taxon>Agaricomycotina</taxon>
        <taxon>Agaricomycetes</taxon>
        <taxon>Agaricomycetidae</taxon>
        <taxon>Agaricales</taxon>
        <taxon>Marasmiineae</taxon>
        <taxon>Mycenaceae</taxon>
        <taxon>Favolaschia</taxon>
    </lineage>
</organism>
<keyword evidence="1" id="KW-1133">Transmembrane helix</keyword>
<dbReference type="Pfam" id="PF20153">
    <property type="entry name" value="DUF6535"/>
    <property type="match status" value="1"/>
</dbReference>
<gene>
    <name evidence="3" type="ORF">R3P38DRAFT_2581312</name>
</gene>
<feature type="domain" description="DUF6535" evidence="2">
    <location>
        <begin position="72"/>
        <end position="165"/>
    </location>
</feature>
<proteinExistence type="predicted"/>
<dbReference type="InterPro" id="IPR045338">
    <property type="entry name" value="DUF6535"/>
</dbReference>
<feature type="transmembrane region" description="Helical" evidence="1">
    <location>
        <begin position="50"/>
        <end position="68"/>
    </location>
</feature>
<keyword evidence="1" id="KW-0472">Membrane</keyword>
<dbReference type="AlphaFoldDB" id="A0AAV9ZD06"/>
<comment type="caution">
    <text evidence="3">The sequence shown here is derived from an EMBL/GenBank/DDBJ whole genome shotgun (WGS) entry which is preliminary data.</text>
</comment>
<dbReference type="Proteomes" id="UP001362999">
    <property type="component" value="Unassembled WGS sequence"/>
</dbReference>
<feature type="transmembrane region" description="Helical" evidence="1">
    <location>
        <begin position="208"/>
        <end position="228"/>
    </location>
</feature>
<feature type="transmembrane region" description="Helical" evidence="1">
    <location>
        <begin position="80"/>
        <end position="102"/>
    </location>
</feature>
<sequence>RMRKAITDLKPKPPTTTDKKTAFWKGYNDLASEYDKEFQQKYGTDLDTSLIFAGLFSAVASAFIIQIQPEFESTPHPLTVIAQSLLYISLGSTLLAALLAVLGKQWLMYYSAAGERGTIETRGLERQRKLDRLKKWKFELIMQAFPLLLQLGLFLFAAALSVYLWRIHHILAGIVLGITAAGTMAYLALLASATFFKDSPFQTPLAPFLRTMISFILATASSILPPYLKAKTKKLSQKCYLQFFAIVDHIKQFYSSVIQQSKELLPRYSLHQTESQSIELESAELDSSLPIPLFERPIPSPGIPAVCWVLETSTDPIQLAEAADISLDLQWPLDMDLPLDVHFIQFLGCFEYQPLGDDWYLLDNLRDGMNHRASQFGQAYMLMQWFQSPQSPNLPQFLADIDLDKMLPELALVLSFICKDKSPRLTNIISQPWFLRAFYFKYADINLRGLRKLVAKLDSSCSLTNASFSEYLFVVYSYLVDGNISSHDVRVTDKSAYQILLYERILKTLPSKIKSQTIDMQLTADILKLTLQLASNCRDHREWNTQWREQQRLTYEFCQALPHTDGWTQVICTPGLLPSGIQRHSAFSVPDAESWIYNALRSIPSPFNEQAWNFSYSSWIYQLMSRTQQLGLLLRENVRDWYTDPELGQKLRDHSMWALFSATILKNVWMFEQYVDLTYLLSVISEWKPELEKRSVVGFTYLELSGATNRVYHSSGFGGFEARFRFGFEQKSQSSHMLSFGSIVSASDGRDTKPHT</sequence>
<reference evidence="3 4" key="1">
    <citation type="journal article" date="2024" name="J Genomics">
        <title>Draft genome sequencing and assembly of Favolaschia claudopus CIRM-BRFM 2984 isolated from oak limbs.</title>
        <authorList>
            <person name="Navarro D."/>
            <person name="Drula E."/>
            <person name="Chaduli D."/>
            <person name="Cazenave R."/>
            <person name="Ahrendt S."/>
            <person name="Wang J."/>
            <person name="Lipzen A."/>
            <person name="Daum C."/>
            <person name="Barry K."/>
            <person name="Grigoriev I.V."/>
            <person name="Favel A."/>
            <person name="Rosso M.N."/>
            <person name="Martin F."/>
        </authorList>
    </citation>
    <scope>NUCLEOTIDE SEQUENCE [LARGE SCALE GENOMIC DNA]</scope>
    <source>
        <strain evidence="3 4">CIRM-BRFM 2984</strain>
    </source>
</reference>
<accession>A0AAV9ZD06</accession>
<dbReference type="EMBL" id="JAWWNJ010000166">
    <property type="protein sequence ID" value="KAK6977692.1"/>
    <property type="molecule type" value="Genomic_DNA"/>
</dbReference>
<protein>
    <recommendedName>
        <fullName evidence="2">DUF6535 domain-containing protein</fullName>
    </recommendedName>
</protein>